<name>A0A212FNK0_DANPL</name>
<evidence type="ECO:0000313" key="2">
    <source>
        <dbReference type="EMBL" id="OWR55315.1"/>
    </source>
</evidence>
<dbReference type="GO" id="GO:0003712">
    <property type="term" value="F:transcription coregulator activity"/>
    <property type="evidence" value="ECO:0007669"/>
    <property type="project" value="TreeGrafter"/>
</dbReference>
<accession>A0A212FNK0</accession>
<feature type="compositionally biased region" description="Acidic residues" evidence="1">
    <location>
        <begin position="295"/>
        <end position="304"/>
    </location>
</feature>
<dbReference type="EMBL" id="AGBW02005277">
    <property type="protein sequence ID" value="OWR55315.1"/>
    <property type="molecule type" value="Genomic_DNA"/>
</dbReference>
<feature type="region of interest" description="Disordered" evidence="1">
    <location>
        <begin position="1185"/>
        <end position="1212"/>
    </location>
</feature>
<dbReference type="PANTHER" id="PTHR16088">
    <property type="entry name" value="YY1 ASSOCIATED PROTEIN-RELATED"/>
    <property type="match status" value="1"/>
</dbReference>
<protein>
    <submittedName>
        <fullName evidence="2">Uncharacterized protein</fullName>
    </submittedName>
</protein>
<dbReference type="GO" id="GO:0005634">
    <property type="term" value="C:nucleus"/>
    <property type="evidence" value="ECO:0007669"/>
    <property type="project" value="TreeGrafter"/>
</dbReference>
<feature type="region of interest" description="Disordered" evidence="1">
    <location>
        <begin position="1"/>
        <end position="43"/>
    </location>
</feature>
<dbReference type="STRING" id="278856.A0A212FNK0"/>
<proteinExistence type="predicted"/>
<feature type="compositionally biased region" description="Basic and acidic residues" evidence="1">
    <location>
        <begin position="162"/>
        <end position="176"/>
    </location>
</feature>
<dbReference type="KEGG" id="dpl:KGM_214334"/>
<feature type="compositionally biased region" description="Polar residues" evidence="1">
    <location>
        <begin position="181"/>
        <end position="195"/>
    </location>
</feature>
<dbReference type="OrthoDB" id="6257037at2759"/>
<dbReference type="InterPro" id="IPR052435">
    <property type="entry name" value="YY1-Transcr_Regul"/>
</dbReference>
<dbReference type="GO" id="GO:0006355">
    <property type="term" value="P:regulation of DNA-templated transcription"/>
    <property type="evidence" value="ECO:0007669"/>
    <property type="project" value="TreeGrafter"/>
</dbReference>
<organism evidence="2 3">
    <name type="scientific">Danaus plexippus plexippus</name>
    <dbReference type="NCBI Taxonomy" id="278856"/>
    <lineage>
        <taxon>Eukaryota</taxon>
        <taxon>Metazoa</taxon>
        <taxon>Ecdysozoa</taxon>
        <taxon>Arthropoda</taxon>
        <taxon>Hexapoda</taxon>
        <taxon>Insecta</taxon>
        <taxon>Pterygota</taxon>
        <taxon>Neoptera</taxon>
        <taxon>Endopterygota</taxon>
        <taxon>Lepidoptera</taxon>
        <taxon>Glossata</taxon>
        <taxon>Ditrysia</taxon>
        <taxon>Papilionoidea</taxon>
        <taxon>Nymphalidae</taxon>
        <taxon>Danainae</taxon>
        <taxon>Danaini</taxon>
        <taxon>Danaina</taxon>
        <taxon>Danaus</taxon>
        <taxon>Danaus</taxon>
    </lineage>
</organism>
<dbReference type="eggNOG" id="KOG2845">
    <property type="taxonomic scope" value="Eukaryota"/>
</dbReference>
<feature type="compositionally biased region" description="Basic and acidic residues" evidence="1">
    <location>
        <begin position="377"/>
        <end position="386"/>
    </location>
</feature>
<reference evidence="2 3" key="1">
    <citation type="journal article" date="2011" name="Cell">
        <title>The monarch butterfly genome yields insights into long-distance migration.</title>
        <authorList>
            <person name="Zhan S."/>
            <person name="Merlin C."/>
            <person name="Boore J.L."/>
            <person name="Reppert S.M."/>
        </authorList>
    </citation>
    <scope>NUCLEOTIDE SEQUENCE [LARGE SCALE GENOMIC DNA]</scope>
    <source>
        <strain evidence="2">F-2</strain>
    </source>
</reference>
<feature type="region of interest" description="Disordered" evidence="1">
    <location>
        <begin position="273"/>
        <end position="304"/>
    </location>
</feature>
<dbReference type="PANTHER" id="PTHR16088:SF3">
    <property type="entry name" value="GON-4-LIKE PROTEIN"/>
    <property type="match status" value="1"/>
</dbReference>
<evidence type="ECO:0000313" key="3">
    <source>
        <dbReference type="Proteomes" id="UP000007151"/>
    </source>
</evidence>
<feature type="compositionally biased region" description="Basic residues" evidence="1">
    <location>
        <begin position="22"/>
        <end position="34"/>
    </location>
</feature>
<dbReference type="Proteomes" id="UP000007151">
    <property type="component" value="Unassembled WGS sequence"/>
</dbReference>
<sequence>MDKNKEDGIDNNSSLEDSASKNKLKNRCRKRKRINSNSSTDLDDVLPENTLDVEKNLHAAALKNNLDDISVKKILKKVVTNDHVLALVKLREEEMDSGTEDGLQPKLTRSKFKELMKVSPSTATWNSIELTPIKHIPVKTRPEVKALIAQELPDDEDDDEYEPAHDEVPSDDEHALESCSDLESQPRTPATPQRQKTVDLLQDGPFKIPQELTTKSLKKEEEATIALRTRSKLSLSSTSIEHIESSFVPPDDIPMPAVDDLWNKFLEECLNPAPNARHEDDDETDPEYNVAADPDANEEDEEALENSIIKISKKELNDLVTELLNVLPQGSEEQLASEMGVIEAGSGDMMKATWEGKQEPTSDEELKLTIAAVERYDTRSVGKEEPADLDDGGNNDTRAGAGGESHAPAAGMVSTAPGTVQISVVEHQSGVQPLSPRLTPPAPLRHLQQRDAPPTAVRVQLDRDMQIYPEQVLILEQQLRQHIQLSTTYFLQLYVHPVHWAHAPKYKEYLESLDKLARANPRSVANVCNLKPALELVKGWEDSVSENTPENAQMVEFIQKEVEKSRKRISQNSVHLGDFPELFKRVVSNSSVFLYPYLLPPCPCRADFTNKKYGYFISEDELMVLGLDQFSKYVEDNPSLYKKPRVHPRKRWSLSTAAELTCKYMFPWMNVRSLLGHVHLVRRTGDKSNPIVKYFQDGTIVPVKHKLLPFNPSLTLYEQPEFEIPRIWIRYLAKGSKRFKDSLYRKSQTTIQPAGVDVATNVIPQQKNPLPIDFTKPIESGRINVRQRPKSVLTNKVDISIETQDNPSSTVYIAANIFTLVNTSDGTKLMPLQVTTNTVDTATAPICTPVVLNNLPENSVRLKLDDVIRNFADTRDQIKEKEKEKQSHCKCCHLLRRICKTRQSLITDYFNSNKKSITVCECKNRKYPNVTNKLKLLVNSYKSLSVTVYNDLKARIEMMKTGSSETQEIETNREDFIDAMKYQIKLIQRANIARDNRMKVKVNNTLGKFDTDEGNPLHLASELHKIFDVELADLYNEFLMFLTPKQADEIDKFKDYFITSRMKDLIKKTEEQLKGNPIQDKLLGELNSFIFSKLTACEMCCRLLEHMHNHPDLARYTFELFPHKWRQQDLINSEFQQNAIKVTNINPSIIINQRNDTDMSEPVNNNQQNDTAVMCEETAVTMDYEADDDSTSDEEDAEKTLVEKNSSTPEVDNDNVKLFSTIKHEVIETVDLSVTKAELQDSNSSDMSMLVMSDDEAIKHEPCEWKRDEDKLILEVLKQFLTPEQIKDKTIIEIIEERHLLTQIAENLDKSLEDVRERVLYLLQVLGSEAK</sequence>
<gene>
    <name evidence="2" type="ORF">KGM_214334</name>
</gene>
<comment type="caution">
    <text evidence="2">The sequence shown here is derived from an EMBL/GenBank/DDBJ whole genome shotgun (WGS) entry which is preliminary data.</text>
</comment>
<keyword evidence="3" id="KW-1185">Reference proteome</keyword>
<feature type="region of interest" description="Disordered" evidence="1">
    <location>
        <begin position="430"/>
        <end position="453"/>
    </location>
</feature>
<evidence type="ECO:0000256" key="1">
    <source>
        <dbReference type="SAM" id="MobiDB-lite"/>
    </source>
</evidence>
<feature type="region of interest" description="Disordered" evidence="1">
    <location>
        <begin position="154"/>
        <end position="196"/>
    </location>
</feature>
<feature type="region of interest" description="Disordered" evidence="1">
    <location>
        <begin position="377"/>
        <end position="407"/>
    </location>
</feature>
<feature type="compositionally biased region" description="Acidic residues" evidence="1">
    <location>
        <begin position="1185"/>
        <end position="1197"/>
    </location>
</feature>